<evidence type="ECO:0000256" key="1">
    <source>
        <dbReference type="ARBA" id="ARBA00010830"/>
    </source>
</evidence>
<reference evidence="5 6" key="1">
    <citation type="submission" date="2018-08" db="EMBL/GenBank/DDBJ databases">
        <title>Genomic Encyclopedia of Archaeal and Bacterial Type Strains, Phase II (KMG-II): from individual species to whole genera.</title>
        <authorList>
            <person name="Goeker M."/>
        </authorList>
    </citation>
    <scope>NUCLEOTIDE SEQUENCE [LARGE SCALE GENOMIC DNA]</scope>
    <source>
        <strain evidence="5 6">DSM 45791</strain>
    </source>
</reference>
<keyword evidence="6" id="KW-1185">Reference proteome</keyword>
<comment type="similarity">
    <text evidence="1">Belongs to the transglycosylase family. Rpf subfamily.</text>
</comment>
<dbReference type="Proteomes" id="UP000256269">
    <property type="component" value="Unassembled WGS sequence"/>
</dbReference>
<keyword evidence="2" id="KW-0378">Hydrolase</keyword>
<dbReference type="CDD" id="cd13925">
    <property type="entry name" value="RPF"/>
    <property type="match status" value="1"/>
</dbReference>
<keyword evidence="3" id="KW-0732">Signal</keyword>
<name>A0A3E0I735_9PSEU</name>
<feature type="signal peptide" evidence="3">
    <location>
        <begin position="1"/>
        <end position="21"/>
    </location>
</feature>
<dbReference type="InterPro" id="IPR010618">
    <property type="entry name" value="RPF"/>
</dbReference>
<dbReference type="Pfam" id="PF06737">
    <property type="entry name" value="Transglycosylas"/>
    <property type="match status" value="1"/>
</dbReference>
<gene>
    <name evidence="5" type="ORF">BCF44_102578</name>
</gene>
<protein>
    <submittedName>
        <fullName evidence="5">Transglycosylase-like protein with SLT domain</fullName>
    </submittedName>
</protein>
<feature type="domain" description="Resuscitation-promoting factor core lysozyme-like" evidence="4">
    <location>
        <begin position="27"/>
        <end position="95"/>
    </location>
</feature>
<evidence type="ECO:0000313" key="6">
    <source>
        <dbReference type="Proteomes" id="UP000256269"/>
    </source>
</evidence>
<evidence type="ECO:0000256" key="2">
    <source>
        <dbReference type="ARBA" id="ARBA00022801"/>
    </source>
</evidence>
<sequence length="102" mass="10994">MAVLAAAVCGLLLLVAGPASAEPSGGDWLRLRTCESGNRYDLNTGNGEYGAYQFTLQTWHGLGGVGYPHRAAPAVQDAKALALWRQRGWQPWRGCARRCGLH</sequence>
<organism evidence="5 6">
    <name type="scientific">Kutzneria buriramensis</name>
    <dbReference type="NCBI Taxonomy" id="1045776"/>
    <lineage>
        <taxon>Bacteria</taxon>
        <taxon>Bacillati</taxon>
        <taxon>Actinomycetota</taxon>
        <taxon>Actinomycetes</taxon>
        <taxon>Pseudonocardiales</taxon>
        <taxon>Pseudonocardiaceae</taxon>
        <taxon>Kutzneria</taxon>
    </lineage>
</organism>
<evidence type="ECO:0000256" key="3">
    <source>
        <dbReference type="SAM" id="SignalP"/>
    </source>
</evidence>
<dbReference type="GO" id="GO:0016787">
    <property type="term" value="F:hydrolase activity"/>
    <property type="evidence" value="ECO:0007669"/>
    <property type="project" value="UniProtKB-KW"/>
</dbReference>
<dbReference type="AlphaFoldDB" id="A0A3E0I735"/>
<feature type="chain" id="PRO_5017670514" evidence="3">
    <location>
        <begin position="22"/>
        <end position="102"/>
    </location>
</feature>
<comment type="caution">
    <text evidence="5">The sequence shown here is derived from an EMBL/GenBank/DDBJ whole genome shotgun (WGS) entry which is preliminary data.</text>
</comment>
<evidence type="ECO:0000313" key="5">
    <source>
        <dbReference type="EMBL" id="REH54346.1"/>
    </source>
</evidence>
<dbReference type="EMBL" id="QUNO01000002">
    <property type="protein sequence ID" value="REH54346.1"/>
    <property type="molecule type" value="Genomic_DNA"/>
</dbReference>
<dbReference type="SUPFAM" id="SSF53955">
    <property type="entry name" value="Lysozyme-like"/>
    <property type="match status" value="1"/>
</dbReference>
<dbReference type="InterPro" id="IPR023346">
    <property type="entry name" value="Lysozyme-like_dom_sf"/>
</dbReference>
<evidence type="ECO:0000259" key="4">
    <source>
        <dbReference type="Pfam" id="PF06737"/>
    </source>
</evidence>
<dbReference type="Gene3D" id="1.10.530.10">
    <property type="match status" value="1"/>
</dbReference>
<accession>A0A3E0I735</accession>
<proteinExistence type="inferred from homology"/>